<dbReference type="InterPro" id="IPR029052">
    <property type="entry name" value="Metallo-depent_PP-like"/>
</dbReference>
<dbReference type="Gene3D" id="3.60.21.10">
    <property type="match status" value="1"/>
</dbReference>
<evidence type="ECO:0000259" key="9">
    <source>
        <dbReference type="Pfam" id="PF00149"/>
    </source>
</evidence>
<evidence type="ECO:0000256" key="6">
    <source>
        <dbReference type="ARBA" id="ARBA00032248"/>
    </source>
</evidence>
<proteinExistence type="inferred from homology"/>
<gene>
    <name evidence="10" type="ORF">ABHF33_05560</name>
</gene>
<dbReference type="PIRSF" id="PIRSF000903">
    <property type="entry name" value="B5n-ttraPtase_sm"/>
    <property type="match status" value="1"/>
</dbReference>
<dbReference type="PANTHER" id="PTHR40942:SF4">
    <property type="entry name" value="CYTOCHROME C5"/>
    <property type="match status" value="1"/>
</dbReference>
<comment type="catalytic activity">
    <reaction evidence="8">
        <text>P(1),P(4)-bis(5'-adenosyl) tetraphosphate + H2O = 2 ADP + 2 H(+)</text>
        <dbReference type="Rhea" id="RHEA:24252"/>
        <dbReference type="ChEBI" id="CHEBI:15377"/>
        <dbReference type="ChEBI" id="CHEBI:15378"/>
        <dbReference type="ChEBI" id="CHEBI:58141"/>
        <dbReference type="ChEBI" id="CHEBI:456216"/>
        <dbReference type="EC" id="3.6.1.41"/>
    </reaction>
</comment>
<keyword evidence="4 10" id="KW-0378">Hydrolase</keyword>
<evidence type="ECO:0000256" key="1">
    <source>
        <dbReference type="ARBA" id="ARBA00003413"/>
    </source>
</evidence>
<accession>A0AAU7FDA4</accession>
<dbReference type="EMBL" id="CP157355">
    <property type="protein sequence ID" value="XBM01741.1"/>
    <property type="molecule type" value="Genomic_DNA"/>
</dbReference>
<evidence type="ECO:0000313" key="10">
    <source>
        <dbReference type="EMBL" id="XBM01741.1"/>
    </source>
</evidence>
<dbReference type="AlphaFoldDB" id="A0AAU7FDA4"/>
<evidence type="ECO:0000256" key="4">
    <source>
        <dbReference type="ARBA" id="ARBA00022801"/>
    </source>
</evidence>
<dbReference type="InterPro" id="IPR004843">
    <property type="entry name" value="Calcineurin-like_PHP"/>
</dbReference>
<comment type="function">
    <text evidence="1">Hydrolyzes diadenosine 5',5'''-P1,P4-tetraphosphate to yield ADP.</text>
</comment>
<dbReference type="RefSeq" id="WP_348946015.1">
    <property type="nucleotide sequence ID" value="NZ_CP157355.1"/>
</dbReference>
<reference evidence="10" key="1">
    <citation type="submission" date="2024-05" db="EMBL/GenBank/DDBJ databases">
        <authorList>
            <person name="Yang L."/>
            <person name="Pan L."/>
        </authorList>
    </citation>
    <scope>NUCLEOTIDE SEQUENCE</scope>
    <source>
        <strain evidence="10">FCG-7</strain>
    </source>
</reference>
<dbReference type="EC" id="3.6.1.41" evidence="3"/>
<evidence type="ECO:0000256" key="2">
    <source>
        <dbReference type="ARBA" id="ARBA00005419"/>
    </source>
</evidence>
<dbReference type="NCBIfam" id="TIGR00668">
    <property type="entry name" value="apaH"/>
    <property type="match status" value="1"/>
</dbReference>
<evidence type="ECO:0000256" key="7">
    <source>
        <dbReference type="ARBA" id="ARBA00033210"/>
    </source>
</evidence>
<dbReference type="InterPro" id="IPR004617">
    <property type="entry name" value="ApaH"/>
</dbReference>
<dbReference type="GO" id="GO:0008803">
    <property type="term" value="F:bis(5'-nucleosyl)-tetraphosphatase (symmetrical) activity"/>
    <property type="evidence" value="ECO:0007669"/>
    <property type="project" value="UniProtKB-EC"/>
</dbReference>
<dbReference type="NCBIfam" id="NF001204">
    <property type="entry name" value="PRK00166.1"/>
    <property type="match status" value="1"/>
</dbReference>
<dbReference type="PANTHER" id="PTHR40942">
    <property type="match status" value="1"/>
</dbReference>
<dbReference type="Pfam" id="PF00149">
    <property type="entry name" value="Metallophos"/>
    <property type="match status" value="1"/>
</dbReference>
<sequence>MAKYVIGDIQGCMDEFMALLGLIQFKVGEDRLILLGDLVNRGPASLAVLRWVYQHRSDVDIVLGNHDLFLLAVWLGFAKAKSGDTAVEILHANDVDVLLEWLIQQPLMRVVDGHSVVHAGIYPGWSQRTAFELANEARVRYAGKERMHWFSVMFGNKPNQWQAELTTEESFRFTVNAFTRMRFCAENKLDFKFKGELDSAPEHLHPWFESGLNCFDAPIIFGHWSALGLKQTPNYTCLDTGCIWGGALTALRLEDRQTFAVEAAHAYQQVGA</sequence>
<comment type="similarity">
    <text evidence="2">Belongs to the Ap4A hydrolase family.</text>
</comment>
<organism evidence="10">
    <name type="scientific">Chitinibacter mangrovi</name>
    <dbReference type="NCBI Taxonomy" id="3153927"/>
    <lineage>
        <taxon>Bacteria</taxon>
        <taxon>Pseudomonadati</taxon>
        <taxon>Pseudomonadota</taxon>
        <taxon>Betaproteobacteria</taxon>
        <taxon>Neisseriales</taxon>
        <taxon>Chitinibacteraceae</taxon>
        <taxon>Chitinibacter</taxon>
    </lineage>
</organism>
<feature type="domain" description="Calcineurin-like phosphoesterase" evidence="9">
    <location>
        <begin position="4"/>
        <end position="167"/>
    </location>
</feature>
<dbReference type="KEGG" id="cmav:ABHF33_05560"/>
<protein>
    <recommendedName>
        <fullName evidence="3">bis(5'-nucleosyl)-tetraphosphatase (symmetrical)</fullName>
        <ecNumber evidence="3">3.6.1.41</ecNumber>
    </recommendedName>
    <alternativeName>
        <fullName evidence="6">Ap4A hydrolase</fullName>
    </alternativeName>
    <alternativeName>
        <fullName evidence="5">Diadenosine 5',5'''-P1,P4-tetraphosphate pyrophosphohydrolase</fullName>
    </alternativeName>
    <alternativeName>
        <fullName evidence="7">Diadenosine tetraphosphatase</fullName>
    </alternativeName>
</protein>
<evidence type="ECO:0000256" key="3">
    <source>
        <dbReference type="ARBA" id="ARBA00012506"/>
    </source>
</evidence>
<name>A0AAU7FDA4_9NEIS</name>
<dbReference type="SUPFAM" id="SSF56300">
    <property type="entry name" value="Metallo-dependent phosphatases"/>
    <property type="match status" value="1"/>
</dbReference>
<evidence type="ECO:0000256" key="5">
    <source>
        <dbReference type="ARBA" id="ARBA00031248"/>
    </source>
</evidence>
<evidence type="ECO:0000256" key="8">
    <source>
        <dbReference type="ARBA" id="ARBA00049417"/>
    </source>
</evidence>